<name>A0AAU3I3G2_9ACTN</name>
<evidence type="ECO:0000256" key="1">
    <source>
        <dbReference type="SAM" id="MobiDB-lite"/>
    </source>
</evidence>
<sequence length="156" mass="17459">MNAVVQRVRTSWTKKSRGGPEAALRNAAPTVFLLPPGLSSALHEVTMRESDSFQPHMQAGDLSAPGTILREVDGVLRVDPPGITMFAMPRRNRRPPAVRLAPGQWLQWQINYRFVDRCDGAWSYQLETFNIFFGSGAPDVFLGMPTRHVDERAALR</sequence>
<gene>
    <name evidence="2" type="ORF">OG699_33155</name>
</gene>
<organism evidence="2">
    <name type="scientific">Streptomyces sp. NBC_01393</name>
    <dbReference type="NCBI Taxonomy" id="2903851"/>
    <lineage>
        <taxon>Bacteria</taxon>
        <taxon>Bacillati</taxon>
        <taxon>Actinomycetota</taxon>
        <taxon>Actinomycetes</taxon>
        <taxon>Kitasatosporales</taxon>
        <taxon>Streptomycetaceae</taxon>
        <taxon>Streptomyces</taxon>
    </lineage>
</organism>
<reference evidence="2" key="1">
    <citation type="submission" date="2022-10" db="EMBL/GenBank/DDBJ databases">
        <title>The complete genomes of actinobacterial strains from the NBC collection.</title>
        <authorList>
            <person name="Joergensen T.S."/>
            <person name="Alvarez Arevalo M."/>
            <person name="Sterndorff E.B."/>
            <person name="Faurdal D."/>
            <person name="Vuksanovic O."/>
            <person name="Mourched A.-S."/>
            <person name="Charusanti P."/>
            <person name="Shaw S."/>
            <person name="Blin K."/>
            <person name="Weber T."/>
        </authorList>
    </citation>
    <scope>NUCLEOTIDE SEQUENCE</scope>
    <source>
        <strain evidence="2">NBC_01393</strain>
    </source>
</reference>
<feature type="region of interest" description="Disordered" evidence="1">
    <location>
        <begin position="1"/>
        <end position="21"/>
    </location>
</feature>
<protein>
    <submittedName>
        <fullName evidence="2">Uncharacterized protein</fullName>
    </submittedName>
</protein>
<proteinExistence type="predicted"/>
<accession>A0AAU3I3G2</accession>
<dbReference type="AlphaFoldDB" id="A0AAU3I3G2"/>
<evidence type="ECO:0000313" key="2">
    <source>
        <dbReference type="EMBL" id="WTZ12411.1"/>
    </source>
</evidence>
<dbReference type="EMBL" id="CP109546">
    <property type="protein sequence ID" value="WTZ12411.1"/>
    <property type="molecule type" value="Genomic_DNA"/>
</dbReference>